<sequence>MAYRPSRVQLIFLDCVIVFLSLLITTLAYETSYTLASPSFGTLPGANTDLITATATAAGIDPLQPLPAHSRPATPPDPALAPCAAAVVAATALAGTGAEALVVDVRLAAVTRHLRDPPPPPPPERAAGGALLPLPNTAGWPLSESLRMLMRARNAGARGAAAALGGEQGGQEQGQGQGRGQGQGQRQEGAGDGSRRLPGSIDPDDGG</sequence>
<keyword evidence="4" id="KW-1185">Reference proteome</keyword>
<dbReference type="OrthoDB" id="5428737at2759"/>
<dbReference type="InParanoid" id="W4K5V4"/>
<dbReference type="EMBL" id="KI925459">
    <property type="protein sequence ID" value="ETW80730.1"/>
    <property type="molecule type" value="Genomic_DNA"/>
</dbReference>
<keyword evidence="2" id="KW-1133">Transmembrane helix</keyword>
<feature type="transmembrane region" description="Helical" evidence="2">
    <location>
        <begin position="12"/>
        <end position="29"/>
    </location>
</feature>
<protein>
    <submittedName>
        <fullName evidence="3">Uncharacterized protein</fullName>
    </submittedName>
</protein>
<dbReference type="HOGENOM" id="CLU_1326522_0_0_1"/>
<evidence type="ECO:0000313" key="3">
    <source>
        <dbReference type="EMBL" id="ETW80730.1"/>
    </source>
</evidence>
<reference evidence="3 4" key="1">
    <citation type="journal article" date="2012" name="New Phytol.">
        <title>Insight into trade-off between wood decay and parasitism from the genome of a fungal forest pathogen.</title>
        <authorList>
            <person name="Olson A."/>
            <person name="Aerts A."/>
            <person name="Asiegbu F."/>
            <person name="Belbahri L."/>
            <person name="Bouzid O."/>
            <person name="Broberg A."/>
            <person name="Canback B."/>
            <person name="Coutinho P.M."/>
            <person name="Cullen D."/>
            <person name="Dalman K."/>
            <person name="Deflorio G."/>
            <person name="van Diepen L.T."/>
            <person name="Dunand C."/>
            <person name="Duplessis S."/>
            <person name="Durling M."/>
            <person name="Gonthier P."/>
            <person name="Grimwood J."/>
            <person name="Fossdal C.G."/>
            <person name="Hansson D."/>
            <person name="Henrissat B."/>
            <person name="Hietala A."/>
            <person name="Himmelstrand K."/>
            <person name="Hoffmeister D."/>
            <person name="Hogberg N."/>
            <person name="James T.Y."/>
            <person name="Karlsson M."/>
            <person name="Kohler A."/>
            <person name="Kues U."/>
            <person name="Lee Y.H."/>
            <person name="Lin Y.C."/>
            <person name="Lind M."/>
            <person name="Lindquist E."/>
            <person name="Lombard V."/>
            <person name="Lucas S."/>
            <person name="Lunden K."/>
            <person name="Morin E."/>
            <person name="Murat C."/>
            <person name="Park J."/>
            <person name="Raffaello T."/>
            <person name="Rouze P."/>
            <person name="Salamov A."/>
            <person name="Schmutz J."/>
            <person name="Solheim H."/>
            <person name="Stahlberg J."/>
            <person name="Velez H."/>
            <person name="de Vries R.P."/>
            <person name="Wiebenga A."/>
            <person name="Woodward S."/>
            <person name="Yakovlev I."/>
            <person name="Garbelotto M."/>
            <person name="Martin F."/>
            <person name="Grigoriev I.V."/>
            <person name="Stenlid J."/>
        </authorList>
    </citation>
    <scope>NUCLEOTIDE SEQUENCE [LARGE SCALE GENOMIC DNA]</scope>
    <source>
        <strain evidence="3 4">TC 32-1</strain>
    </source>
</reference>
<dbReference type="STRING" id="747525.W4K5V4"/>
<gene>
    <name evidence="3" type="ORF">HETIRDRAFT_169473</name>
</gene>
<dbReference type="GeneID" id="20668219"/>
<dbReference type="Proteomes" id="UP000030671">
    <property type="component" value="Unassembled WGS sequence"/>
</dbReference>
<evidence type="ECO:0000256" key="1">
    <source>
        <dbReference type="SAM" id="MobiDB-lite"/>
    </source>
</evidence>
<dbReference type="AlphaFoldDB" id="W4K5V4"/>
<proteinExistence type="predicted"/>
<organism evidence="3 4">
    <name type="scientific">Heterobasidion irregulare (strain TC 32-1)</name>
    <dbReference type="NCBI Taxonomy" id="747525"/>
    <lineage>
        <taxon>Eukaryota</taxon>
        <taxon>Fungi</taxon>
        <taxon>Dikarya</taxon>
        <taxon>Basidiomycota</taxon>
        <taxon>Agaricomycotina</taxon>
        <taxon>Agaricomycetes</taxon>
        <taxon>Russulales</taxon>
        <taxon>Bondarzewiaceae</taxon>
        <taxon>Heterobasidion</taxon>
        <taxon>Heterobasidion annosum species complex</taxon>
    </lineage>
</organism>
<keyword evidence="2" id="KW-0472">Membrane</keyword>
<dbReference type="KEGG" id="hir:HETIRDRAFT_169473"/>
<dbReference type="RefSeq" id="XP_009547446.1">
    <property type="nucleotide sequence ID" value="XM_009549151.1"/>
</dbReference>
<feature type="region of interest" description="Disordered" evidence="1">
    <location>
        <begin position="113"/>
        <end position="132"/>
    </location>
</feature>
<keyword evidence="2" id="KW-0812">Transmembrane</keyword>
<evidence type="ECO:0000256" key="2">
    <source>
        <dbReference type="SAM" id="Phobius"/>
    </source>
</evidence>
<accession>W4K5V4</accession>
<feature type="compositionally biased region" description="Gly residues" evidence="1">
    <location>
        <begin position="166"/>
        <end position="183"/>
    </location>
</feature>
<feature type="region of interest" description="Disordered" evidence="1">
    <location>
        <begin position="156"/>
        <end position="207"/>
    </location>
</feature>
<name>W4K5V4_HETIT</name>
<feature type="compositionally biased region" description="Low complexity" evidence="1">
    <location>
        <begin position="156"/>
        <end position="165"/>
    </location>
</feature>
<evidence type="ECO:0000313" key="4">
    <source>
        <dbReference type="Proteomes" id="UP000030671"/>
    </source>
</evidence>